<evidence type="ECO:0000259" key="6">
    <source>
        <dbReference type="Pfam" id="PF14464"/>
    </source>
</evidence>
<proteinExistence type="predicted"/>
<organism evidence="7 8">
    <name type="scientific">Polyangium spumosum</name>
    <dbReference type="NCBI Taxonomy" id="889282"/>
    <lineage>
        <taxon>Bacteria</taxon>
        <taxon>Pseudomonadati</taxon>
        <taxon>Myxococcota</taxon>
        <taxon>Polyangia</taxon>
        <taxon>Polyangiales</taxon>
        <taxon>Polyangiaceae</taxon>
        <taxon>Polyangium</taxon>
    </lineage>
</organism>
<evidence type="ECO:0000313" key="7">
    <source>
        <dbReference type="EMBL" id="MRG98102.1"/>
    </source>
</evidence>
<evidence type="ECO:0000256" key="5">
    <source>
        <dbReference type="ARBA" id="ARBA00023049"/>
    </source>
</evidence>
<keyword evidence="2" id="KW-0479">Metal-binding</keyword>
<dbReference type="GO" id="GO:0046872">
    <property type="term" value="F:metal ion binding"/>
    <property type="evidence" value="ECO:0007669"/>
    <property type="project" value="UniProtKB-KW"/>
</dbReference>
<dbReference type="Proteomes" id="UP000440224">
    <property type="component" value="Unassembled WGS sequence"/>
</dbReference>
<evidence type="ECO:0000256" key="3">
    <source>
        <dbReference type="ARBA" id="ARBA00022801"/>
    </source>
</evidence>
<keyword evidence="5" id="KW-0482">Metalloprotease</keyword>
<sequence length="182" mass="19789">MVTDPPWTRADLTITRAALAVVEEDALRGYAADEEACGYLRGPAESPLVCDEAVPMQNVANKLHAIDPERYFRTARTFFSFNEKKFDDAVRAAAQEGRPVKILYHSHLDAGAYFSPTDAAVMSLGEPPAEEGGVITMGPGPAWPLAFLVTSVRAGVIEEHRLFVWDAEARGFVPRGITVVDG</sequence>
<keyword evidence="4" id="KW-0862">Zinc</keyword>
<keyword evidence="3" id="KW-0378">Hydrolase</keyword>
<accession>A0A6N7Q0W7</accession>
<gene>
    <name evidence="7" type="ORF">GF068_40265</name>
</gene>
<evidence type="ECO:0000313" key="8">
    <source>
        <dbReference type="Proteomes" id="UP000440224"/>
    </source>
</evidence>
<evidence type="ECO:0000256" key="4">
    <source>
        <dbReference type="ARBA" id="ARBA00022833"/>
    </source>
</evidence>
<dbReference type="Gene3D" id="3.40.140.10">
    <property type="entry name" value="Cytidine Deaminase, domain 2"/>
    <property type="match status" value="1"/>
</dbReference>
<dbReference type="InterPro" id="IPR028090">
    <property type="entry name" value="JAB_dom_prok"/>
</dbReference>
<evidence type="ECO:0000256" key="2">
    <source>
        <dbReference type="ARBA" id="ARBA00022723"/>
    </source>
</evidence>
<dbReference type="Pfam" id="PF14464">
    <property type="entry name" value="Prok-JAB"/>
    <property type="match status" value="1"/>
</dbReference>
<reference evidence="7 8" key="1">
    <citation type="submission" date="2019-10" db="EMBL/GenBank/DDBJ databases">
        <title>A soil myxobacterium in the family Polyangiaceae.</title>
        <authorList>
            <person name="Li Y."/>
            <person name="Wang J."/>
        </authorList>
    </citation>
    <scope>NUCLEOTIDE SEQUENCE [LARGE SCALE GENOMIC DNA]</scope>
    <source>
        <strain evidence="7 8">DSM 14734</strain>
    </source>
</reference>
<feature type="domain" description="JAB" evidence="6">
    <location>
        <begin position="32"/>
        <end position="123"/>
    </location>
</feature>
<protein>
    <recommendedName>
        <fullName evidence="6">JAB domain-containing protein</fullName>
    </recommendedName>
</protein>
<comment type="caution">
    <text evidence="7">The sequence shown here is derived from an EMBL/GenBank/DDBJ whole genome shotgun (WGS) entry which is preliminary data.</text>
</comment>
<keyword evidence="1" id="KW-0645">Protease</keyword>
<name>A0A6N7Q0W7_9BACT</name>
<evidence type="ECO:0000256" key="1">
    <source>
        <dbReference type="ARBA" id="ARBA00022670"/>
    </source>
</evidence>
<dbReference type="GO" id="GO:0006508">
    <property type="term" value="P:proteolysis"/>
    <property type="evidence" value="ECO:0007669"/>
    <property type="project" value="UniProtKB-KW"/>
</dbReference>
<dbReference type="AlphaFoldDB" id="A0A6N7Q0W7"/>
<dbReference type="GO" id="GO:0008237">
    <property type="term" value="F:metallopeptidase activity"/>
    <property type="evidence" value="ECO:0007669"/>
    <property type="project" value="UniProtKB-KW"/>
</dbReference>
<dbReference type="EMBL" id="WJIE01000025">
    <property type="protein sequence ID" value="MRG98102.1"/>
    <property type="molecule type" value="Genomic_DNA"/>
</dbReference>
<keyword evidence="8" id="KW-1185">Reference proteome</keyword>
<dbReference type="OrthoDB" id="9802958at2"/>
<dbReference type="RefSeq" id="WP_153824875.1">
    <property type="nucleotide sequence ID" value="NZ_WJIE01000025.1"/>
</dbReference>
<dbReference type="SUPFAM" id="SSF102712">
    <property type="entry name" value="JAB1/MPN domain"/>
    <property type="match status" value="1"/>
</dbReference>